<proteinExistence type="predicted"/>
<feature type="region of interest" description="Disordered" evidence="1">
    <location>
        <begin position="1"/>
        <end position="131"/>
    </location>
</feature>
<keyword evidence="3" id="KW-1185">Reference proteome</keyword>
<gene>
    <name evidence="2" type="ORF">ACFPK8_12535</name>
</gene>
<dbReference type="Proteomes" id="UP001595937">
    <property type="component" value="Unassembled WGS sequence"/>
</dbReference>
<dbReference type="GeneID" id="303296116"/>
<protein>
    <recommendedName>
        <fullName evidence="4">Sugar ABC transporter ATPase</fullName>
    </recommendedName>
</protein>
<evidence type="ECO:0000313" key="3">
    <source>
        <dbReference type="Proteomes" id="UP001595937"/>
    </source>
</evidence>
<feature type="compositionally biased region" description="Acidic residues" evidence="1">
    <location>
        <begin position="22"/>
        <end position="48"/>
    </location>
</feature>
<feature type="compositionally biased region" description="Basic and acidic residues" evidence="1">
    <location>
        <begin position="121"/>
        <end position="131"/>
    </location>
</feature>
<reference evidence="3" key="1">
    <citation type="journal article" date="2019" name="Int. J. Syst. Evol. Microbiol.">
        <title>The Global Catalogue of Microorganisms (GCM) 10K type strain sequencing project: providing services to taxonomists for standard genome sequencing and annotation.</title>
        <authorList>
            <consortium name="The Broad Institute Genomics Platform"/>
            <consortium name="The Broad Institute Genome Sequencing Center for Infectious Disease"/>
            <person name="Wu L."/>
            <person name="Ma J."/>
        </authorList>
    </citation>
    <scope>NUCLEOTIDE SEQUENCE [LARGE SCALE GENOMIC DNA]</scope>
    <source>
        <strain evidence="3">CGMCC 1.16455</strain>
    </source>
</reference>
<organism evidence="2 3">
    <name type="scientific">Brachybacterium tyrofermentans</name>
    <dbReference type="NCBI Taxonomy" id="47848"/>
    <lineage>
        <taxon>Bacteria</taxon>
        <taxon>Bacillati</taxon>
        <taxon>Actinomycetota</taxon>
        <taxon>Actinomycetes</taxon>
        <taxon>Micrococcales</taxon>
        <taxon>Dermabacteraceae</taxon>
        <taxon>Brachybacterium</taxon>
    </lineage>
</organism>
<evidence type="ECO:0008006" key="4">
    <source>
        <dbReference type="Google" id="ProtNLM"/>
    </source>
</evidence>
<dbReference type="EMBL" id="JBHSLN010000025">
    <property type="protein sequence ID" value="MFC5298341.1"/>
    <property type="molecule type" value="Genomic_DNA"/>
</dbReference>
<name>A0ABW0FI65_9MICO</name>
<evidence type="ECO:0000256" key="1">
    <source>
        <dbReference type="SAM" id="MobiDB-lite"/>
    </source>
</evidence>
<evidence type="ECO:0000313" key="2">
    <source>
        <dbReference type="EMBL" id="MFC5298341.1"/>
    </source>
</evidence>
<dbReference type="RefSeq" id="WP_343922373.1">
    <property type="nucleotide sequence ID" value="NZ_BAAAIR010000016.1"/>
</dbReference>
<accession>A0ABW0FI65</accession>
<comment type="caution">
    <text evidence="2">The sequence shown here is derived from an EMBL/GenBank/DDBJ whole genome shotgun (WGS) entry which is preliminary data.</text>
</comment>
<sequence>MTKSLDPEIPEIPENAALQDDPMQDSEVEQLAETSEDEYERPVEDDADAVSIDDALETDRVAAEGAESRNADGYGFDADRERGADDTVAAEQGNRDEDRMESDLEDEELDQIAGSDGDAAGTDRDLADPEV</sequence>
<feature type="compositionally biased region" description="Basic and acidic residues" evidence="1">
    <location>
        <begin position="57"/>
        <end position="70"/>
    </location>
</feature>
<feature type="compositionally biased region" description="Basic and acidic residues" evidence="1">
    <location>
        <begin position="93"/>
        <end position="102"/>
    </location>
</feature>